<feature type="region of interest" description="Disordered" evidence="6">
    <location>
        <begin position="1"/>
        <end position="105"/>
    </location>
</feature>
<dbReference type="Gene3D" id="2.60.60.20">
    <property type="entry name" value="PLAT/LH2 domain"/>
    <property type="match status" value="1"/>
</dbReference>
<dbReference type="PROSITE" id="PS51393">
    <property type="entry name" value="LIPOXYGENASE_3"/>
    <property type="match status" value="1"/>
</dbReference>
<dbReference type="Pfam" id="PF01477">
    <property type="entry name" value="PLAT"/>
    <property type="match status" value="1"/>
</dbReference>
<dbReference type="Gene3D" id="1.20.245.10">
    <property type="entry name" value="Lipoxygenase-1, Domain 5"/>
    <property type="match status" value="1"/>
</dbReference>
<feature type="compositionally biased region" description="Low complexity" evidence="6">
    <location>
        <begin position="58"/>
        <end position="69"/>
    </location>
</feature>
<dbReference type="Pfam" id="PF00305">
    <property type="entry name" value="Lipoxygenase"/>
    <property type="match status" value="1"/>
</dbReference>
<keyword evidence="4" id="KW-0443">Lipid metabolism</keyword>
<dbReference type="PROSITE" id="PS00081">
    <property type="entry name" value="LIPOXYGENASE_2"/>
    <property type="match status" value="1"/>
</dbReference>
<protein>
    <submittedName>
        <fullName evidence="9">Lipoxygenase</fullName>
    </submittedName>
</protein>
<comment type="caution">
    <text evidence="5">Lacks conserved residue(s) required for the propagation of feature annotation.</text>
</comment>
<keyword evidence="1" id="KW-0479">Metal-binding</keyword>
<dbReference type="PRINTS" id="PR00087">
    <property type="entry name" value="LIPOXYGENASE"/>
</dbReference>
<feature type="domain" description="PLAT" evidence="7">
    <location>
        <begin position="105"/>
        <end position="250"/>
    </location>
</feature>
<dbReference type="Gene3D" id="3.10.450.60">
    <property type="match status" value="1"/>
</dbReference>
<feature type="domain" description="Lipoxygenase" evidence="8">
    <location>
        <begin position="241"/>
        <end position="793"/>
    </location>
</feature>
<dbReference type="InterPro" id="IPR013819">
    <property type="entry name" value="LipOase_C"/>
</dbReference>
<feature type="compositionally biased region" description="Basic and acidic residues" evidence="6">
    <location>
        <begin position="86"/>
        <end position="96"/>
    </location>
</feature>
<sequence>MGTAWSLGYKREGSPVDISSVRPPQIEVDEDSSITQDPSGESMSEGTRTPSSASGLTPRGSPSCSRRSSTLTLDGLHPSPRPANRRSKEYFPDPTRRRSSAADAMKAKVLVKTGDQEKSGTDANVYIQLEDDNGHKTSKLKLDLPFYDDLERGNLDTYSLQLPEGFNRVVKLHLSRDSKGMGNSWFCDYVIVQDPRFAILTKHRKIKKTLAPGVITSAEDLEGPKAEYYFPIHRWVSHSHQYEFEEFGCSLPQFDCCPTPRKEDLEEKRNVYKYCIKIPGGPAQVDKLPSDEKFSDEYFWTFAGEKAKLITQTKFVSWSTTKWNSFNNFVKVFKNFKQSLGEPPCVDVWTEDRWFGLQRVMGTNCVVIELCKEIPNNLDVTNDIVENFLEGLSLEEALEQNRIFICNLKLLDGLQCKDDRVLCAPMVLFFLNDKKDLMPVAIQLMQSKGPDNPVFTPDDPPNTWLVAKMYYNNAEAQHHQGITHLGRTHILMEGLCVCTHRNLSPSHPLFKLLAPHFLYLLAINYRGLEKLVSLGGWVDRCMTQGVKGIFTLISLAVSSWQADKDGVPEEELRQRGVLDPKILPNYPYRDDIIPLYAALKKYVTTVLEHHYDTPTKIVEDFELQRWRQEMVTPTDKQGVGMSGVPGDHNGFTNVSQVIDITTTIIATCSLGHASSNFQQYAEYAFVPNYPGILMEPPPTVKKDYTEQEMLALLPNKCMTLDIVLITKLLSKRGTKSLGDFEMQYMYDPVGVQAAQELRTNLAKISLEIKMRNLDREFKYETLDPEFVPNSTSV</sequence>
<dbReference type="AlphaFoldDB" id="A0A2P2I1M5"/>
<evidence type="ECO:0000259" key="7">
    <source>
        <dbReference type="PROSITE" id="PS50095"/>
    </source>
</evidence>
<dbReference type="PROSITE" id="PS50095">
    <property type="entry name" value="PLAT"/>
    <property type="match status" value="1"/>
</dbReference>
<accession>A0A2P2I1M5</accession>
<evidence type="ECO:0000259" key="8">
    <source>
        <dbReference type="PROSITE" id="PS51393"/>
    </source>
</evidence>
<evidence type="ECO:0000313" key="9">
    <source>
        <dbReference type="EMBL" id="LAB67912.1"/>
    </source>
</evidence>
<reference evidence="9" key="1">
    <citation type="journal article" date="2018" name="Biosci. Biotechnol. Biochem.">
        <title>Polysaccharide hydrolase of the hadal zone amphipods Hirondellea gigas.</title>
        <authorList>
            <person name="Kobayashi H."/>
            <person name="Nagahama T."/>
            <person name="Arai W."/>
            <person name="Sasagawa Y."/>
            <person name="Umeda M."/>
            <person name="Hayashi T."/>
            <person name="Nikaido I."/>
            <person name="Watanabe H."/>
            <person name="Oguri K."/>
            <person name="Kitazato H."/>
            <person name="Fujioka K."/>
            <person name="Kido Y."/>
            <person name="Takami H."/>
        </authorList>
    </citation>
    <scope>NUCLEOTIDE SEQUENCE</scope>
    <source>
        <tissue evidence="9">Whole body</tissue>
    </source>
</reference>
<dbReference type="GO" id="GO:0046872">
    <property type="term" value="F:metal ion binding"/>
    <property type="evidence" value="ECO:0007669"/>
    <property type="project" value="UniProtKB-KW"/>
</dbReference>
<evidence type="ECO:0000256" key="4">
    <source>
        <dbReference type="ARBA" id="ARBA00023098"/>
    </source>
</evidence>
<evidence type="ECO:0000256" key="3">
    <source>
        <dbReference type="ARBA" id="ARBA00023002"/>
    </source>
</evidence>
<dbReference type="InterPro" id="IPR001024">
    <property type="entry name" value="PLAT/LH2_dom"/>
</dbReference>
<dbReference type="InterPro" id="IPR000907">
    <property type="entry name" value="LipOase"/>
</dbReference>
<dbReference type="GO" id="GO:0034440">
    <property type="term" value="P:lipid oxidation"/>
    <property type="evidence" value="ECO:0007669"/>
    <property type="project" value="InterPro"/>
</dbReference>
<feature type="compositionally biased region" description="Polar residues" evidence="6">
    <location>
        <begin position="33"/>
        <end position="55"/>
    </location>
</feature>
<dbReference type="SUPFAM" id="SSF48484">
    <property type="entry name" value="Lipoxigenase"/>
    <property type="match status" value="1"/>
</dbReference>
<evidence type="ECO:0000256" key="6">
    <source>
        <dbReference type="SAM" id="MobiDB-lite"/>
    </source>
</evidence>
<dbReference type="SUPFAM" id="SSF49723">
    <property type="entry name" value="Lipase/lipooxygenase domain (PLAT/LH2 domain)"/>
    <property type="match status" value="1"/>
</dbReference>
<keyword evidence="3" id="KW-0560">Oxidoreductase</keyword>
<evidence type="ECO:0000256" key="5">
    <source>
        <dbReference type="PROSITE-ProRule" id="PRU00152"/>
    </source>
</evidence>
<dbReference type="EMBL" id="IACF01002251">
    <property type="protein sequence ID" value="LAB67912.1"/>
    <property type="molecule type" value="mRNA"/>
</dbReference>
<organism evidence="9">
    <name type="scientific">Hirondellea gigas</name>
    <dbReference type="NCBI Taxonomy" id="1518452"/>
    <lineage>
        <taxon>Eukaryota</taxon>
        <taxon>Metazoa</taxon>
        <taxon>Ecdysozoa</taxon>
        <taxon>Arthropoda</taxon>
        <taxon>Crustacea</taxon>
        <taxon>Multicrustacea</taxon>
        <taxon>Malacostraca</taxon>
        <taxon>Eumalacostraca</taxon>
        <taxon>Peracarida</taxon>
        <taxon>Amphipoda</taxon>
        <taxon>Amphilochidea</taxon>
        <taxon>Lysianassida</taxon>
        <taxon>Lysianassidira</taxon>
        <taxon>Lysianassoidea</taxon>
        <taxon>Lysianassidae</taxon>
        <taxon>Hirondellea</taxon>
    </lineage>
</organism>
<dbReference type="InterPro" id="IPR036226">
    <property type="entry name" value="LipOase_C_sf"/>
</dbReference>
<proteinExistence type="evidence at transcript level"/>
<evidence type="ECO:0000256" key="2">
    <source>
        <dbReference type="ARBA" id="ARBA00022964"/>
    </source>
</evidence>
<dbReference type="PANTHER" id="PTHR11771">
    <property type="entry name" value="LIPOXYGENASE"/>
    <property type="match status" value="1"/>
</dbReference>
<keyword evidence="2" id="KW-0223">Dioxygenase</keyword>
<dbReference type="InterPro" id="IPR020834">
    <property type="entry name" value="LipOase_CS"/>
</dbReference>
<evidence type="ECO:0000256" key="1">
    <source>
        <dbReference type="ARBA" id="ARBA00022723"/>
    </source>
</evidence>
<dbReference type="InterPro" id="IPR036392">
    <property type="entry name" value="PLAT/LH2_dom_sf"/>
</dbReference>
<name>A0A2P2I1M5_9CRUS</name>
<dbReference type="GO" id="GO:0016702">
    <property type="term" value="F:oxidoreductase activity, acting on single donors with incorporation of molecular oxygen, incorporation of two atoms of oxygen"/>
    <property type="evidence" value="ECO:0007669"/>
    <property type="project" value="InterPro"/>
</dbReference>